<dbReference type="SMART" id="SM00347">
    <property type="entry name" value="HTH_MARR"/>
    <property type="match status" value="1"/>
</dbReference>
<dbReference type="SUPFAM" id="SSF46785">
    <property type="entry name" value="Winged helix' DNA-binding domain"/>
    <property type="match status" value="1"/>
</dbReference>
<dbReference type="PANTHER" id="PTHR42756">
    <property type="entry name" value="TRANSCRIPTIONAL REGULATOR, MARR"/>
    <property type="match status" value="1"/>
</dbReference>
<keyword evidence="2" id="KW-0238">DNA-binding</keyword>
<comment type="caution">
    <text evidence="5">The sequence shown here is derived from an EMBL/GenBank/DDBJ whole genome shotgun (WGS) entry which is preliminary data.</text>
</comment>
<dbReference type="CDD" id="cd00090">
    <property type="entry name" value="HTH_ARSR"/>
    <property type="match status" value="1"/>
</dbReference>
<dbReference type="InterPro" id="IPR000835">
    <property type="entry name" value="HTH_MarR-typ"/>
</dbReference>
<keyword evidence="1" id="KW-0805">Transcription regulation</keyword>
<dbReference type="InterPro" id="IPR036388">
    <property type="entry name" value="WH-like_DNA-bd_sf"/>
</dbReference>
<dbReference type="Proteomes" id="UP000297776">
    <property type="component" value="Unassembled WGS sequence"/>
</dbReference>
<dbReference type="PRINTS" id="PR00598">
    <property type="entry name" value="HTHMARR"/>
</dbReference>
<keyword evidence="3" id="KW-0804">Transcription</keyword>
<keyword evidence="6" id="KW-1185">Reference proteome</keyword>
<feature type="domain" description="HTH marR-type" evidence="4">
    <location>
        <begin position="1"/>
        <end position="137"/>
    </location>
</feature>
<dbReference type="PROSITE" id="PS50995">
    <property type="entry name" value="HTH_MARR_2"/>
    <property type="match status" value="1"/>
</dbReference>
<evidence type="ECO:0000256" key="2">
    <source>
        <dbReference type="ARBA" id="ARBA00023125"/>
    </source>
</evidence>
<reference evidence="5 6" key="1">
    <citation type="submission" date="2019-03" db="EMBL/GenBank/DDBJ databases">
        <authorList>
            <person name="Yang Y."/>
        </authorList>
    </citation>
    <scope>NUCLEOTIDE SEQUENCE [LARGE SCALE GENOMIC DNA]</scope>
    <source>
        <strain evidence="5 6">ASL-1</strain>
    </source>
</reference>
<protein>
    <submittedName>
        <fullName evidence="5">MarR family transcriptional regulator</fullName>
    </submittedName>
</protein>
<dbReference type="AlphaFoldDB" id="A0A4Y8LHM5"/>
<evidence type="ECO:0000313" key="5">
    <source>
        <dbReference type="EMBL" id="TFE02302.1"/>
    </source>
</evidence>
<dbReference type="GO" id="GO:0003677">
    <property type="term" value="F:DNA binding"/>
    <property type="evidence" value="ECO:0007669"/>
    <property type="project" value="UniProtKB-KW"/>
</dbReference>
<gene>
    <name evidence="5" type="ORF">E2626_06905</name>
</gene>
<organism evidence="5 6">
    <name type="scientific">Jeotgalibacillus salarius</name>
    <dbReference type="NCBI Taxonomy" id="546023"/>
    <lineage>
        <taxon>Bacteria</taxon>
        <taxon>Bacillati</taxon>
        <taxon>Bacillota</taxon>
        <taxon>Bacilli</taxon>
        <taxon>Bacillales</taxon>
        <taxon>Caryophanaceae</taxon>
        <taxon>Jeotgalibacillus</taxon>
    </lineage>
</organism>
<sequence length="144" mass="16890">MRKNCSEKGKIIYQLNDIYKFMSPKFERCTGMSQSRLDLLHVLFEADEINQSALQKEVSIDHAAITRHLKQLEEKGMVARRKNPADNRVTFVRLTKQGRDQIDSFKSEKQQFVEKVLKDFTEEEISDLSDKLKRLQQNVTDIQN</sequence>
<evidence type="ECO:0000313" key="6">
    <source>
        <dbReference type="Proteomes" id="UP000297776"/>
    </source>
</evidence>
<dbReference type="RefSeq" id="WP_134381003.1">
    <property type="nucleotide sequence ID" value="NZ_SORX01000003.1"/>
</dbReference>
<evidence type="ECO:0000259" key="4">
    <source>
        <dbReference type="PROSITE" id="PS50995"/>
    </source>
</evidence>
<dbReference type="InterPro" id="IPR011991">
    <property type="entry name" value="ArsR-like_HTH"/>
</dbReference>
<dbReference type="InterPro" id="IPR036390">
    <property type="entry name" value="WH_DNA-bd_sf"/>
</dbReference>
<evidence type="ECO:0000256" key="3">
    <source>
        <dbReference type="ARBA" id="ARBA00023163"/>
    </source>
</evidence>
<accession>A0A4Y8LHM5</accession>
<evidence type="ECO:0000256" key="1">
    <source>
        <dbReference type="ARBA" id="ARBA00023015"/>
    </source>
</evidence>
<dbReference type="GO" id="GO:0003700">
    <property type="term" value="F:DNA-binding transcription factor activity"/>
    <property type="evidence" value="ECO:0007669"/>
    <property type="project" value="InterPro"/>
</dbReference>
<proteinExistence type="predicted"/>
<name>A0A4Y8LHM5_9BACL</name>
<dbReference type="Pfam" id="PF01047">
    <property type="entry name" value="MarR"/>
    <property type="match status" value="1"/>
</dbReference>
<dbReference type="PANTHER" id="PTHR42756:SF1">
    <property type="entry name" value="TRANSCRIPTIONAL REPRESSOR OF EMRAB OPERON"/>
    <property type="match status" value="1"/>
</dbReference>
<dbReference type="OrthoDB" id="2366010at2"/>
<dbReference type="EMBL" id="SORX01000003">
    <property type="protein sequence ID" value="TFE02302.1"/>
    <property type="molecule type" value="Genomic_DNA"/>
</dbReference>
<dbReference type="Gene3D" id="1.10.10.10">
    <property type="entry name" value="Winged helix-like DNA-binding domain superfamily/Winged helix DNA-binding domain"/>
    <property type="match status" value="1"/>
</dbReference>